<keyword evidence="2" id="KW-1185">Reference proteome</keyword>
<dbReference type="RefSeq" id="WP_036591801.1">
    <property type="nucleotide sequence ID" value="NZ_JAMDLY010000016.1"/>
</dbReference>
<dbReference type="CDD" id="cd07067">
    <property type="entry name" value="HP_PGM_like"/>
    <property type="match status" value="1"/>
</dbReference>
<comment type="caution">
    <text evidence="1">The sequence shown here is derived from an EMBL/GenBank/DDBJ whole genome shotgun (WGS) entry which is preliminary data.</text>
</comment>
<dbReference type="Proteomes" id="UP001527090">
    <property type="component" value="Unassembled WGS sequence"/>
</dbReference>
<proteinExistence type="predicted"/>
<dbReference type="SUPFAM" id="SSF53254">
    <property type="entry name" value="Phosphoglycerate mutase-like"/>
    <property type="match status" value="1"/>
</dbReference>
<gene>
    <name evidence="1" type="ORF">M5X04_20040</name>
</gene>
<dbReference type="Gene3D" id="3.40.50.1240">
    <property type="entry name" value="Phosphoglycerate mutase-like"/>
    <property type="match status" value="1"/>
</dbReference>
<dbReference type="Pfam" id="PF00300">
    <property type="entry name" value="His_Phos_1"/>
    <property type="match status" value="1"/>
</dbReference>
<organism evidence="1 2">
    <name type="scientific">Paenibacillus alvei</name>
    <name type="common">Bacillus alvei</name>
    <dbReference type="NCBI Taxonomy" id="44250"/>
    <lineage>
        <taxon>Bacteria</taxon>
        <taxon>Bacillati</taxon>
        <taxon>Bacillota</taxon>
        <taxon>Bacilli</taxon>
        <taxon>Bacillales</taxon>
        <taxon>Paenibacillaceae</taxon>
        <taxon>Paenibacillus</taxon>
    </lineage>
</organism>
<accession>A0ABT4ECY4</accession>
<evidence type="ECO:0000313" key="1">
    <source>
        <dbReference type="EMBL" id="MCY9531598.1"/>
    </source>
</evidence>
<dbReference type="InterPro" id="IPR013078">
    <property type="entry name" value="His_Pase_superF_clade-1"/>
</dbReference>
<evidence type="ECO:0000313" key="2">
    <source>
        <dbReference type="Proteomes" id="UP001527090"/>
    </source>
</evidence>
<dbReference type="PANTHER" id="PTHR48100:SF59">
    <property type="entry name" value="ADENOSYLCOBALAMIN_ALPHA-RIBAZOLE PHOSPHATASE"/>
    <property type="match status" value="1"/>
</dbReference>
<dbReference type="InterPro" id="IPR050275">
    <property type="entry name" value="PGM_Phosphatase"/>
</dbReference>
<dbReference type="InterPro" id="IPR029033">
    <property type="entry name" value="His_PPase_superfam"/>
</dbReference>
<reference evidence="1 2" key="1">
    <citation type="submission" date="2022-05" db="EMBL/GenBank/DDBJ databases">
        <title>Genome Sequencing of Bee-Associated Microbes.</title>
        <authorList>
            <person name="Dunlap C."/>
        </authorList>
    </citation>
    <scope>NUCLEOTIDE SEQUENCE [LARGE SCALE GENOMIC DNA]</scope>
    <source>
        <strain evidence="1 2">NRRL NRS-750</strain>
    </source>
</reference>
<dbReference type="PANTHER" id="PTHR48100">
    <property type="entry name" value="BROAD-SPECIFICITY PHOSPHATASE YOR283W-RELATED"/>
    <property type="match status" value="1"/>
</dbReference>
<protein>
    <submittedName>
        <fullName evidence="1">Histidine phosphatase family protein</fullName>
    </submittedName>
</protein>
<name>A0ABT4ECY4_PAEAL</name>
<sequence>MRCNDLTTTLYFVRHCESPYIEGEERSRGISAAGEQDAMKIAELLQHIPIDVFISSPYARAIQTIQPLADFVNRPIHIYEDLRERQIGAFEGLSFQESKRKVYADFHFSFPDGEPSRDAQRRAVAVLQELISKYEGQHIVIGTHGDIMTLILNYFDPAYGFEFWFSTTMPDIYKLELQDMQLVRVDKLWHNE</sequence>
<dbReference type="EMBL" id="JAMDLY010000016">
    <property type="protein sequence ID" value="MCY9531598.1"/>
    <property type="molecule type" value="Genomic_DNA"/>
</dbReference>